<evidence type="ECO:0000256" key="4">
    <source>
        <dbReference type="ARBA" id="ARBA00019077"/>
    </source>
</evidence>
<dbReference type="InterPro" id="IPR007172">
    <property type="entry name" value="DUF374"/>
</dbReference>
<comment type="catalytic activity">
    <reaction evidence="7">
        <text>lipid IVA (E. coli) + CMP-3-deoxy-beta-D-manno-octulosonate = alpha-Kdo-(2-&gt;6)-lipid IVA (E. coli) + CMP + H(+)</text>
        <dbReference type="Rhea" id="RHEA:28066"/>
        <dbReference type="ChEBI" id="CHEBI:15378"/>
        <dbReference type="ChEBI" id="CHEBI:58603"/>
        <dbReference type="ChEBI" id="CHEBI:60364"/>
        <dbReference type="ChEBI" id="CHEBI:60377"/>
        <dbReference type="ChEBI" id="CHEBI:85987"/>
        <dbReference type="EC" id="2.4.99.12"/>
    </reaction>
</comment>
<reference evidence="12 13" key="1">
    <citation type="submission" date="2019-07" db="EMBL/GenBank/DDBJ databases">
        <title>Whole genome shotgun sequence of Acetobacter oeni NBRC 105207.</title>
        <authorList>
            <person name="Hosoyama A."/>
            <person name="Uohara A."/>
            <person name="Ohji S."/>
            <person name="Ichikawa N."/>
        </authorList>
    </citation>
    <scope>NUCLEOTIDE SEQUENCE [LARGE SCALE GENOMIC DNA]</scope>
    <source>
        <strain evidence="12 13">NBRC 105207</strain>
    </source>
</reference>
<dbReference type="GO" id="GO:0009245">
    <property type="term" value="P:lipid A biosynthetic process"/>
    <property type="evidence" value="ECO:0007669"/>
    <property type="project" value="TreeGrafter"/>
</dbReference>
<comment type="pathway">
    <text evidence="2">Bacterial outer membrane biogenesis; LPS core biosynthesis.</text>
</comment>
<evidence type="ECO:0000259" key="11">
    <source>
        <dbReference type="Pfam" id="PF04413"/>
    </source>
</evidence>
<dbReference type="AlphaFoldDB" id="A0A511XL37"/>
<dbReference type="EC" id="2.4.99.12" evidence="3"/>
<evidence type="ECO:0000256" key="2">
    <source>
        <dbReference type="ARBA" id="ARBA00004713"/>
    </source>
</evidence>
<dbReference type="InterPro" id="IPR007507">
    <property type="entry name" value="Glycos_transf_N"/>
</dbReference>
<dbReference type="InterPro" id="IPR038107">
    <property type="entry name" value="Glycos_transf_N_sf"/>
</dbReference>
<evidence type="ECO:0000256" key="7">
    <source>
        <dbReference type="ARBA" id="ARBA00049183"/>
    </source>
</evidence>
<dbReference type="PANTHER" id="PTHR42755:SF1">
    <property type="entry name" value="3-DEOXY-D-MANNO-OCTULOSONIC ACID TRANSFERASE, MITOCHONDRIAL-RELATED"/>
    <property type="match status" value="1"/>
</dbReference>
<dbReference type="UniPathway" id="UPA00958"/>
<dbReference type="InterPro" id="IPR039901">
    <property type="entry name" value="Kdotransferase"/>
</dbReference>
<dbReference type="SUPFAM" id="SSF53756">
    <property type="entry name" value="UDP-Glycosyltransferase/glycogen phosphorylase"/>
    <property type="match status" value="1"/>
</dbReference>
<feature type="active site" description="Proton acceptor" evidence="8">
    <location>
        <position position="328"/>
    </location>
</feature>
<evidence type="ECO:0000259" key="10">
    <source>
        <dbReference type="Pfam" id="PF04028"/>
    </source>
</evidence>
<dbReference type="Pfam" id="PF04413">
    <property type="entry name" value="Glycos_transf_N"/>
    <property type="match status" value="1"/>
</dbReference>
<feature type="domain" description="DUF374" evidence="10">
    <location>
        <begin position="80"/>
        <end position="150"/>
    </location>
</feature>
<feature type="site" description="Transition state stabilizer" evidence="9">
    <location>
        <position position="479"/>
    </location>
</feature>
<protein>
    <recommendedName>
        <fullName evidence="4">3-deoxy-D-manno-octulosonic acid transferase</fullName>
        <ecNumber evidence="3">2.4.99.12</ecNumber>
    </recommendedName>
    <alternativeName>
        <fullName evidence="6">Lipid IV(A) 3-deoxy-D-manno-octulosonic acid transferase</fullName>
    </alternativeName>
</protein>
<proteinExistence type="predicted"/>
<dbReference type="GO" id="GO:0043842">
    <property type="term" value="F:Kdo transferase activity"/>
    <property type="evidence" value="ECO:0007669"/>
    <property type="project" value="UniProtKB-EC"/>
</dbReference>
<evidence type="ECO:0000313" key="13">
    <source>
        <dbReference type="Proteomes" id="UP000321746"/>
    </source>
</evidence>
<evidence type="ECO:0000256" key="5">
    <source>
        <dbReference type="ARBA" id="ARBA00022679"/>
    </source>
</evidence>
<dbReference type="PANTHER" id="PTHR42755">
    <property type="entry name" value="3-DEOXY-MANNO-OCTULOSONATE CYTIDYLYLTRANSFERASE"/>
    <property type="match status" value="1"/>
</dbReference>
<evidence type="ECO:0000313" key="12">
    <source>
        <dbReference type="EMBL" id="GEN63648.1"/>
    </source>
</evidence>
<dbReference type="Gene3D" id="3.40.50.11720">
    <property type="entry name" value="3-Deoxy-D-manno-octulosonic-acid transferase, N-terminal domain"/>
    <property type="match status" value="1"/>
</dbReference>
<dbReference type="Pfam" id="PF04028">
    <property type="entry name" value="DUF374"/>
    <property type="match status" value="1"/>
</dbReference>
<dbReference type="Gene3D" id="3.40.50.2000">
    <property type="entry name" value="Glycogen Phosphorylase B"/>
    <property type="match status" value="1"/>
</dbReference>
<evidence type="ECO:0000256" key="3">
    <source>
        <dbReference type="ARBA" id="ARBA00012621"/>
    </source>
</evidence>
<dbReference type="EMBL" id="BJYG01000024">
    <property type="protein sequence ID" value="GEN63648.1"/>
    <property type="molecule type" value="Genomic_DNA"/>
</dbReference>
<evidence type="ECO:0000256" key="6">
    <source>
        <dbReference type="ARBA" id="ARBA00031445"/>
    </source>
</evidence>
<evidence type="ECO:0000256" key="9">
    <source>
        <dbReference type="PIRSR" id="PIRSR639901-2"/>
    </source>
</evidence>
<dbReference type="CDD" id="cd07983">
    <property type="entry name" value="LPLAT_DUF374-like"/>
    <property type="match status" value="1"/>
</dbReference>
<feature type="domain" description="3-deoxy-D-manno-octulosonic-acid transferase N-terminal" evidence="11">
    <location>
        <begin position="299"/>
        <end position="481"/>
    </location>
</feature>
<sequence length="696" mass="75777">MSVFDFMRKQGRLLICSALRGWLEFSLQTTRWQFEASPEARALLLNERSGAGQTGLLVAFWHEELALSPVLWWWTEPQNPSMRLHVLISRNRDAQLMTDVIAPWRISAIHGSSDRKGKNKGGAAALRRIRALLREGHVVTVMPDGPKGPRRQVQQGVLALAGQLGAPIIPLGIMCRCFRVKSWDRMVVPLPFGRGRIVCGTPVNVERGEREEARKTLTNALNAASESASRPVTENIGHLRLRPMPGRSVAEGDLRTPTTRGRVGNAGSSRLWAWLATIIAPGLTVMLRVRQRRGKEVRERLRERMGLAAAVPGAAGKLVWLHAASVGETVSVIPVIRALLENEPPLRVLVTTGTVTASRLLAREFLADESVGRVVHQFVPLDVPRWVKRFLAKWQPDCLVLTESELWPNMIAACGVAGIPVAVINGRMSSRTLAGWRRVPSVVQRVMNGLAWVAARSQEDAARFRELGAAPVFFDGDLKMAAAPLTCDPVLMEQVQKLLGGRPVWVAASTHAGEEESILEAAALLRVSFPDLLTIIAPRHPVRGAELARLVIKQGLMKSIVPRRSENSWPTAGDSVWVFDTLGELGILFRLTRIVFMGNSLFPAKGGGHNPFEPARFGCAIATGPQIGNFEEAFADLGHAVTVVRTPGELAAWGGTMLTDPALARSTGEAGRSVATRDAGLPGRLAGLISEMASDD</sequence>
<dbReference type="GO" id="GO:0009244">
    <property type="term" value="P:lipopolysaccharide core region biosynthetic process"/>
    <property type="evidence" value="ECO:0007669"/>
    <property type="project" value="UniProtKB-UniPathway"/>
</dbReference>
<comment type="function">
    <text evidence="1">Involved in lipopolysaccharide (LPS) biosynthesis. Catalyzes the transfer of 3-deoxy-D-manno-octulosonate (Kdo) residue(s) from CMP-Kdo to lipid IV(A), the tetraacyldisaccharide-1,4'-bisphosphate precursor of lipid A.</text>
</comment>
<evidence type="ECO:0000256" key="1">
    <source>
        <dbReference type="ARBA" id="ARBA00003394"/>
    </source>
</evidence>
<gene>
    <name evidence="12" type="ORF">AOE01nite_18720</name>
</gene>
<feature type="site" description="Transition state stabilizer" evidence="9">
    <location>
        <position position="403"/>
    </location>
</feature>
<dbReference type="RefSeq" id="WP_261765965.1">
    <property type="nucleotide sequence ID" value="NZ_BJYG01000024.1"/>
</dbReference>
<organism evidence="12 13">
    <name type="scientific">Acetobacter oeni</name>
    <dbReference type="NCBI Taxonomy" id="304077"/>
    <lineage>
        <taxon>Bacteria</taxon>
        <taxon>Pseudomonadati</taxon>
        <taxon>Pseudomonadota</taxon>
        <taxon>Alphaproteobacteria</taxon>
        <taxon>Acetobacterales</taxon>
        <taxon>Acetobacteraceae</taxon>
        <taxon>Acetobacter</taxon>
    </lineage>
</organism>
<name>A0A511XL37_9PROT</name>
<comment type="caution">
    <text evidence="12">The sequence shown here is derived from an EMBL/GenBank/DDBJ whole genome shotgun (WGS) entry which is preliminary data.</text>
</comment>
<accession>A0A511XL37</accession>
<dbReference type="Proteomes" id="UP000321746">
    <property type="component" value="Unassembled WGS sequence"/>
</dbReference>
<keyword evidence="5" id="KW-0808">Transferase</keyword>
<dbReference type="GO" id="GO:0005886">
    <property type="term" value="C:plasma membrane"/>
    <property type="evidence" value="ECO:0007669"/>
    <property type="project" value="TreeGrafter"/>
</dbReference>
<keyword evidence="13" id="KW-1185">Reference proteome</keyword>
<evidence type="ECO:0000256" key="8">
    <source>
        <dbReference type="PIRSR" id="PIRSR639901-1"/>
    </source>
</evidence>